<dbReference type="OMA" id="CVEYDAS"/>
<dbReference type="InterPro" id="IPR013103">
    <property type="entry name" value="RVT_2"/>
</dbReference>
<dbReference type="GeneID" id="20659962"/>
<protein>
    <recommendedName>
        <fullName evidence="1">Reverse transcriptase Ty1/copia-type domain-containing protein</fullName>
    </recommendedName>
</protein>
<dbReference type="AlphaFoldDB" id="G4ZXB1"/>
<organism evidence="2 3">
    <name type="scientific">Phytophthora sojae (strain P6497)</name>
    <name type="common">Soybean stem and root rot agent</name>
    <name type="synonym">Phytophthora megasperma f. sp. glycines</name>
    <dbReference type="NCBI Taxonomy" id="1094619"/>
    <lineage>
        <taxon>Eukaryota</taxon>
        <taxon>Sar</taxon>
        <taxon>Stramenopiles</taxon>
        <taxon>Oomycota</taxon>
        <taxon>Peronosporomycetes</taxon>
        <taxon>Peronosporales</taxon>
        <taxon>Peronosporaceae</taxon>
        <taxon>Phytophthora</taxon>
    </lineage>
</organism>
<dbReference type="Proteomes" id="UP000002640">
    <property type="component" value="Unassembled WGS sequence"/>
</dbReference>
<dbReference type="Pfam" id="PF07727">
    <property type="entry name" value="RVT_2"/>
    <property type="match status" value="1"/>
</dbReference>
<name>G4ZXB1_PHYSP</name>
<dbReference type="KEGG" id="psoj:PHYSODRAFT_517696"/>
<dbReference type="EMBL" id="JH159157">
    <property type="protein sequence ID" value="EGZ12527.1"/>
    <property type="molecule type" value="Genomic_DNA"/>
</dbReference>
<keyword evidence="3" id="KW-1185">Reference proteome</keyword>
<dbReference type="RefSeq" id="XP_009532860.1">
    <property type="nucleotide sequence ID" value="XM_009534565.1"/>
</dbReference>
<evidence type="ECO:0000313" key="2">
    <source>
        <dbReference type="EMBL" id="EGZ12527.1"/>
    </source>
</evidence>
<sequence length="83" mass="9128">YVDDFLVTGTDAGRVYAFFRAMWDLALKDLGPVSKVLGICVEYDASSDYMFDQEANISEMLVKFGLEHAHGVRAPIGGVMGLH</sequence>
<evidence type="ECO:0000313" key="3">
    <source>
        <dbReference type="Proteomes" id="UP000002640"/>
    </source>
</evidence>
<feature type="non-terminal residue" evidence="2">
    <location>
        <position position="1"/>
    </location>
</feature>
<feature type="domain" description="Reverse transcriptase Ty1/copia-type" evidence="1">
    <location>
        <begin position="1"/>
        <end position="76"/>
    </location>
</feature>
<accession>G4ZXB1</accession>
<evidence type="ECO:0000259" key="1">
    <source>
        <dbReference type="Pfam" id="PF07727"/>
    </source>
</evidence>
<reference evidence="2 3" key="1">
    <citation type="journal article" date="2006" name="Science">
        <title>Phytophthora genome sequences uncover evolutionary origins and mechanisms of pathogenesis.</title>
        <authorList>
            <person name="Tyler B.M."/>
            <person name="Tripathy S."/>
            <person name="Zhang X."/>
            <person name="Dehal P."/>
            <person name="Jiang R.H."/>
            <person name="Aerts A."/>
            <person name="Arredondo F.D."/>
            <person name="Baxter L."/>
            <person name="Bensasson D."/>
            <person name="Beynon J.L."/>
            <person name="Chapman J."/>
            <person name="Damasceno C.M."/>
            <person name="Dorrance A.E."/>
            <person name="Dou D."/>
            <person name="Dickerman A.W."/>
            <person name="Dubchak I.L."/>
            <person name="Garbelotto M."/>
            <person name="Gijzen M."/>
            <person name="Gordon S.G."/>
            <person name="Govers F."/>
            <person name="Grunwald N.J."/>
            <person name="Huang W."/>
            <person name="Ivors K.L."/>
            <person name="Jones R.W."/>
            <person name="Kamoun S."/>
            <person name="Krampis K."/>
            <person name="Lamour K.H."/>
            <person name="Lee M.K."/>
            <person name="McDonald W.H."/>
            <person name="Medina M."/>
            <person name="Meijer H.J."/>
            <person name="Nordberg E.K."/>
            <person name="Maclean D.J."/>
            <person name="Ospina-Giraldo M.D."/>
            <person name="Morris P.F."/>
            <person name="Phuntumart V."/>
            <person name="Putnam N.H."/>
            <person name="Rash S."/>
            <person name="Rose J.K."/>
            <person name="Sakihama Y."/>
            <person name="Salamov A.A."/>
            <person name="Savidor A."/>
            <person name="Scheuring C.F."/>
            <person name="Smith B.M."/>
            <person name="Sobral B.W."/>
            <person name="Terry A."/>
            <person name="Torto-Alalibo T.A."/>
            <person name="Win J."/>
            <person name="Xu Z."/>
            <person name="Zhang H."/>
            <person name="Grigoriev I.V."/>
            <person name="Rokhsar D.S."/>
            <person name="Boore J.L."/>
        </authorList>
    </citation>
    <scope>NUCLEOTIDE SEQUENCE [LARGE SCALE GENOMIC DNA]</scope>
    <source>
        <strain evidence="2 3">P6497</strain>
    </source>
</reference>
<gene>
    <name evidence="2" type="ORF">PHYSODRAFT_517696</name>
</gene>
<proteinExistence type="predicted"/>
<dbReference type="InParanoid" id="G4ZXB1"/>